<dbReference type="InterPro" id="IPR031025">
    <property type="entry name" value="LruC_dom"/>
</dbReference>
<dbReference type="Pfam" id="PF16130">
    <property type="entry name" value="DUF4842"/>
    <property type="match status" value="1"/>
</dbReference>
<dbReference type="PROSITE" id="PS51257">
    <property type="entry name" value="PROKAR_LIPOPROTEIN"/>
    <property type="match status" value="1"/>
</dbReference>
<dbReference type="Pfam" id="PF13448">
    <property type="entry name" value="DUF4114"/>
    <property type="match status" value="1"/>
</dbReference>
<evidence type="ECO:0000313" key="4">
    <source>
        <dbReference type="Proteomes" id="UP000297647"/>
    </source>
</evidence>
<protein>
    <submittedName>
        <fullName evidence="3">LruC domain-containing protein</fullName>
    </submittedName>
</protein>
<accession>A0A4Y9QWQ6</accession>
<name>A0A4Y9QWQ6_9BACT</name>
<dbReference type="Proteomes" id="UP000297647">
    <property type="component" value="Unassembled WGS sequence"/>
</dbReference>
<evidence type="ECO:0000259" key="2">
    <source>
        <dbReference type="Pfam" id="PF16130"/>
    </source>
</evidence>
<dbReference type="AlphaFoldDB" id="A0A4Y9QWQ6"/>
<dbReference type="NCBIfam" id="TIGR04456">
    <property type="entry name" value="LruC_dom"/>
    <property type="match status" value="1"/>
</dbReference>
<dbReference type="OrthoDB" id="1204817at2"/>
<dbReference type="EMBL" id="SPSB01000002">
    <property type="protein sequence ID" value="TFV95593.1"/>
    <property type="molecule type" value="Genomic_DNA"/>
</dbReference>
<feature type="domain" description="DUF4114" evidence="1">
    <location>
        <begin position="284"/>
        <end position="368"/>
    </location>
</feature>
<dbReference type="InterPro" id="IPR025193">
    <property type="entry name" value="DUF4114"/>
</dbReference>
<organism evidence="3 4">
    <name type="scientific">Algoriphagus kandeliae</name>
    <dbReference type="NCBI Taxonomy" id="2562278"/>
    <lineage>
        <taxon>Bacteria</taxon>
        <taxon>Pseudomonadati</taxon>
        <taxon>Bacteroidota</taxon>
        <taxon>Cytophagia</taxon>
        <taxon>Cytophagales</taxon>
        <taxon>Cyclobacteriaceae</taxon>
        <taxon>Algoriphagus</taxon>
    </lineage>
</organism>
<feature type="domain" description="DUF4842" evidence="2">
    <location>
        <begin position="453"/>
        <end position="658"/>
    </location>
</feature>
<proteinExistence type="predicted"/>
<dbReference type="InterPro" id="IPR032295">
    <property type="entry name" value="DUF4842"/>
</dbReference>
<keyword evidence="4" id="KW-1185">Reference proteome</keyword>
<evidence type="ECO:0000313" key="3">
    <source>
        <dbReference type="EMBL" id="TFV95593.1"/>
    </source>
</evidence>
<reference evidence="3 4" key="1">
    <citation type="submission" date="2019-03" db="EMBL/GenBank/DDBJ databases">
        <title>Algoriphagus sp. nov, a new strain isolated from root system soil of mangrove plant Kandelia.</title>
        <authorList>
            <person name="Yin Q."/>
            <person name="Wang K."/>
            <person name="Song Z."/>
        </authorList>
    </citation>
    <scope>NUCLEOTIDE SEQUENCE [LARGE SCALE GENOMIC DNA]</scope>
    <source>
        <strain evidence="3 4">XY-J91</strain>
    </source>
</reference>
<evidence type="ECO:0000259" key="1">
    <source>
        <dbReference type="Pfam" id="PF13448"/>
    </source>
</evidence>
<gene>
    <name evidence="3" type="ORF">E4S40_05070</name>
</gene>
<comment type="caution">
    <text evidence="3">The sequence shown here is derived from an EMBL/GenBank/DDBJ whole genome shotgun (WGS) entry which is preliminary data.</text>
</comment>
<sequence>MKRSLLLLFVGLASCVRVPDFEPIPAEEGVNEYGTFDFNTTSENLIDIHFSDAQDLPFAGIKIELINPESGSVLLKGLTDGLGNFKAKQKLPSYLNQVIIEAHFIGIPNRILVPIKAGNVTLNYKGACNPAEVISYELDPKAFVDEGLNARMAVALPLAYAASYNSSGLPANLEPQRDYISSTLLNYINASLPESQPVPTYHPTYLAEGKKTTLDVTQEADVWITFVHEGAGWRNSIGFYTYPTNQPPTSIDQIEKVTVLFPNLSMVGSGGALRSGDKINIGRFPAGVTIGLVLFANGWNGSQVSNYYYPVFADKNLNPESSPALKQHNVLLWDEENKVFLLGFEDVRRDNSGCDQDFNDAILFVSSNPVRAISNQDVSLVDKPGTLDRDGDGINDILDEYPDDPSKAYDNYYPSSTSFGSFAFEDNWPEMGDYDFNDLVVDYQIKQVMNSSNQVTSLEPKFKFRAAGAGFRNGFGFQLNIPSSAVSSVSGILVNDNFIKRNANGTEASQAKAVIVVADNVHFLMNHTGFINTKDTDIQVSQKELTLEISFTSPKTLSELGNAPYNPFLIVNQIRGREIHLPGYSPTDLADVGYFGQSDDASNPGLANSFYKSKTALPWAIHLPESFDYPKEKQDVRSAHLMFDTWAKSNGYSYMDWYRGQSGYRNIEKLYLK</sequence>
<dbReference type="RefSeq" id="WP_135071836.1">
    <property type="nucleotide sequence ID" value="NZ_SPSB01000002.1"/>
</dbReference>